<dbReference type="Proteomes" id="UP001632037">
    <property type="component" value="Unassembled WGS sequence"/>
</dbReference>
<evidence type="ECO:0000313" key="3">
    <source>
        <dbReference type="Proteomes" id="UP001632037"/>
    </source>
</evidence>
<protein>
    <recommendedName>
        <fullName evidence="1">Myb/SANT-like domain-containing protein</fullName>
    </recommendedName>
</protein>
<dbReference type="PANTHER" id="PTHR47584:SF14">
    <property type="entry name" value="L10-INTERACTING MYB DOMAIN-CONTAINING PROTEIN-LIKE"/>
    <property type="match status" value="1"/>
</dbReference>
<dbReference type="InterPro" id="IPR024752">
    <property type="entry name" value="Myb/SANT-like_dom"/>
</dbReference>
<organism evidence="2 3">
    <name type="scientific">Phytophthora oleae</name>
    <dbReference type="NCBI Taxonomy" id="2107226"/>
    <lineage>
        <taxon>Eukaryota</taxon>
        <taxon>Sar</taxon>
        <taxon>Stramenopiles</taxon>
        <taxon>Oomycota</taxon>
        <taxon>Peronosporomycetes</taxon>
        <taxon>Peronosporales</taxon>
        <taxon>Peronosporaceae</taxon>
        <taxon>Phytophthora</taxon>
    </lineage>
</organism>
<dbReference type="InterPro" id="IPR045026">
    <property type="entry name" value="LIMYB"/>
</dbReference>
<name>A0ABD3G5H0_9STRA</name>
<feature type="domain" description="Myb/SANT-like" evidence="1">
    <location>
        <begin position="17"/>
        <end position="93"/>
    </location>
</feature>
<evidence type="ECO:0000259" key="1">
    <source>
        <dbReference type="Pfam" id="PF12776"/>
    </source>
</evidence>
<dbReference type="AlphaFoldDB" id="A0ABD3G5H0"/>
<dbReference type="EMBL" id="JBIMZQ010000001">
    <property type="protein sequence ID" value="KAL3674398.1"/>
    <property type="molecule type" value="Genomic_DNA"/>
</dbReference>
<evidence type="ECO:0000313" key="2">
    <source>
        <dbReference type="EMBL" id="KAL3674398.1"/>
    </source>
</evidence>
<accession>A0ABD3G5H0</accession>
<sequence length="430" mass="48204">MSKEDTKQAWGHQRAVWDGARERVLLEVFDNIRQQPKLRTDRGLKARGWDIVAEEVNDRCKSTFNADQLRSKYARLMMDYELFKDVGGERGLSDKEWDSLIVDIPDSAKRLMLFKEAGFPHVDVCRRISIGRDNLVGVKQVKQAPHVRIPTLVAVKRSSGPIGEAPDTKKTRVNPEHTFSWGPHEEKLVLFLCWKAKVIREKSGEESTSYQVWFDATKELNQLCTTNFNEQQFKDIYLQLMQSYEQFKHVTGFNGDLETVAKTEQDWDKLIQDRPQFSLQLQRLKRAGGFPHVEVCSLIAGDKVIEGVEPASVNKFLVTGALQQSESKNKLNTESVKAVATAQAALSANALSQLLPEATTVESLPPLFDTTEQPDPAGAATATPTVSIAPAPAVPAVMTQELYDNLNMFLKTATAYLVMAIDNHNQESSK</sequence>
<gene>
    <name evidence="2" type="ORF">V7S43_000353</name>
</gene>
<dbReference type="Pfam" id="PF12776">
    <property type="entry name" value="Myb_DNA-bind_3"/>
    <property type="match status" value="1"/>
</dbReference>
<keyword evidence="3" id="KW-1185">Reference proteome</keyword>
<reference evidence="2 3" key="1">
    <citation type="submission" date="2024-09" db="EMBL/GenBank/DDBJ databases">
        <title>Genome sequencing and assembly of Phytophthora oleae, isolate VK10A, causative agent of rot of olive drupes.</title>
        <authorList>
            <person name="Conti Taguali S."/>
            <person name="Riolo M."/>
            <person name="La Spada F."/>
            <person name="Cacciola S.O."/>
            <person name="Dionisio G."/>
        </authorList>
    </citation>
    <scope>NUCLEOTIDE SEQUENCE [LARGE SCALE GENOMIC DNA]</scope>
    <source>
        <strain evidence="2 3">VK10A</strain>
    </source>
</reference>
<dbReference type="PANTHER" id="PTHR47584">
    <property type="match status" value="1"/>
</dbReference>
<proteinExistence type="predicted"/>
<comment type="caution">
    <text evidence="2">The sequence shown here is derived from an EMBL/GenBank/DDBJ whole genome shotgun (WGS) entry which is preliminary data.</text>
</comment>